<protein>
    <submittedName>
        <fullName evidence="1">Uncharacterized protein</fullName>
    </submittedName>
</protein>
<dbReference type="EMBL" id="JAMKFB020000724">
    <property type="protein sequence ID" value="KAL0147781.1"/>
    <property type="molecule type" value="Genomic_DNA"/>
</dbReference>
<feature type="non-terminal residue" evidence="1">
    <location>
        <position position="64"/>
    </location>
</feature>
<organism evidence="1 2">
    <name type="scientific">Cirrhinus mrigala</name>
    <name type="common">Mrigala</name>
    <dbReference type="NCBI Taxonomy" id="683832"/>
    <lineage>
        <taxon>Eukaryota</taxon>
        <taxon>Metazoa</taxon>
        <taxon>Chordata</taxon>
        <taxon>Craniata</taxon>
        <taxon>Vertebrata</taxon>
        <taxon>Euteleostomi</taxon>
        <taxon>Actinopterygii</taxon>
        <taxon>Neopterygii</taxon>
        <taxon>Teleostei</taxon>
        <taxon>Ostariophysi</taxon>
        <taxon>Cypriniformes</taxon>
        <taxon>Cyprinidae</taxon>
        <taxon>Labeoninae</taxon>
        <taxon>Labeonini</taxon>
        <taxon>Cirrhinus</taxon>
    </lineage>
</organism>
<dbReference type="Proteomes" id="UP001529510">
    <property type="component" value="Unassembled WGS sequence"/>
</dbReference>
<gene>
    <name evidence="1" type="ORF">M9458_056924</name>
</gene>
<name>A0ABD0MH09_CIRMR</name>
<proteinExistence type="predicted"/>
<keyword evidence="2" id="KW-1185">Reference proteome</keyword>
<comment type="caution">
    <text evidence="1">The sequence shown here is derived from an EMBL/GenBank/DDBJ whole genome shotgun (WGS) entry which is preliminary data.</text>
</comment>
<evidence type="ECO:0000313" key="2">
    <source>
        <dbReference type="Proteomes" id="UP001529510"/>
    </source>
</evidence>
<dbReference type="AlphaFoldDB" id="A0ABD0MH09"/>
<evidence type="ECO:0000313" key="1">
    <source>
        <dbReference type="EMBL" id="KAL0147781.1"/>
    </source>
</evidence>
<reference evidence="1 2" key="1">
    <citation type="submission" date="2024-05" db="EMBL/GenBank/DDBJ databases">
        <title>Genome sequencing and assembly of Indian major carp, Cirrhinus mrigala (Hamilton, 1822).</title>
        <authorList>
            <person name="Mohindra V."/>
            <person name="Chowdhury L.M."/>
            <person name="Lal K."/>
            <person name="Jena J.K."/>
        </authorList>
    </citation>
    <scope>NUCLEOTIDE SEQUENCE [LARGE SCALE GENOMIC DNA]</scope>
    <source>
        <strain evidence="1">CM1030</strain>
        <tissue evidence="1">Blood</tissue>
    </source>
</reference>
<sequence>MRTLRLAGAWSLEPGAGHGLSACGERCALSRLQAISEPLGGDAGVLGIQDASSHYEPSLLLGTA</sequence>
<accession>A0ABD0MH09</accession>